<dbReference type="EMBL" id="AEYH02002340">
    <property type="protein sequence ID" value="KFG40316.1"/>
    <property type="molecule type" value="Genomic_DNA"/>
</dbReference>
<reference evidence="2 3" key="1">
    <citation type="submission" date="2014-07" db="EMBL/GenBank/DDBJ databases">
        <authorList>
            <person name="Sibley D."/>
            <person name="Venepally P."/>
            <person name="Karamycheva S."/>
            <person name="Hadjithomas M."/>
            <person name="Khan A."/>
            <person name="Brunk B."/>
            <person name="Roos D."/>
            <person name="Caler E."/>
            <person name="Lorenzi H."/>
        </authorList>
    </citation>
    <scope>NUCLEOTIDE SEQUENCE [LARGE SCALE GENOMIC DNA]</scope>
    <source>
        <strain evidence="2 3">FOU</strain>
    </source>
</reference>
<accession>A0A086K7E8</accession>
<sequence length="1694" mass="182841">MSASVDIVNGNRTYAPPHGEEGNRQTARSYPGAPVTDSCGHEHAAKRTSSSLANTPVTCVNEVLPQVSQEDEQLTLPLALSQTIDCLAEVPGEPALAADASPSQHACGEMAREEKLDNLETSGDNCVRRVGDNGEVCLKACCQEGEGSIGMSFAGSDRDPDESARASAPACCGRRWNKAPNEMRTHEGCGLSLYIRSTGGRRDQSAARMDAASCREEPSRCEHAANGGDASNLNHPQEPPFSSLHLSHLQDPVFESGRSCPPLATVDGSLKFDRVRLDPGLRTLLEDSGEGFDDDEIVESSAMKRGNSWPYFWVRRHLLLERRSLLYFSFPPSPCAPPRGFLPLHAHTRVLVLPERISLYGRTNAYLLAVFNPSPSTALLPPIPSSKASLLSTLVAFLPTAAAALSVVGSNVSPSPCRAPSFLSGTSSFSLPPQWRLHRGHRTKHPKSPSFRRLSTSSGARSPSVAPVPWSPINPILAIKMPTLSASQLPLLSSASNTGASSDCSLDVSLRSPPDTRTHAVSSLSPPVVICSPDSFSATFDNAEQPKFLFDFGDPGTYCRFCRSLALTIRRVQRQADAKNTVNLSQRLSQGAGASPCHWESDSPGRSKAPSQSKNASSSCSSCLHLSERVSGEAVPSRRDEEPENATHIHNRLSYVAAPPGVCRSPVFYPSRCPSTHKRTPATAATVRAGSSEFQSSPGLYSLSESPSWNRDEATHPAACRTRFLEPASCATDLDSRPCLAILPRWDTVPLGGTPAHHCRCQVCMYSDSKPEEGCQRPQAPCLSSSSCCPRELDACRARGCFLGPQGPPDGEPISLSNTREVLSRFNSGFSAGSSRVPVEKGEFFPESTSPCTWGYAESEQLEPRADVVEALSSLLDCLKSKKRREQRELRGRPVRQEGRGQGGYFPLHSAEGGVLCAAHQNRVFEQGQVAMTPQPFVPAAGPVMPVSPSQEPQFCGCLPSRDEFVEPVGDSTHLASGGDAEPLRREVVRGSDGDCRCCKSEEIVDRGGDEIHGGTGSEQRSQTESTETIRSLSHTMNKLLHALEEFSPHASPQWIGEKSSKRELSQRPGGTFPSNNTTTTSPSREGKAQRVFGAALCPTDPWFRSCRESDGGHSLNIADQTTSEYGSYGSSRPSTSRPRDAGRMSSFGKENKGIHNEENCQGLHTVSPDTTEPYFGGDETTRAFSASRGEFDIDGTAEDGTSAAKDLLLVQQQDQLERLQSVVDFLLRQQELQLAEGRQKDEAALREEWEEQQRQWEVERRLRLHASPCHMDGGRKSLGTPGCPAPQNAQLPAADTLTCYESAGEKFDGIAKPGNSMGLQGGGAVCFAVENGLSPSAYTAQGGGAEDTACCLAAASVPLRSPPCFPLSGGDHVASQEGTRGIMYEEKDRSPSCEGETMVESYVSPVIRASQMTENEEILSAEKSVLHERISSQPDVGPPNFPEKRVEQPLFFSISTPRFRLDTCDDDEDLPQTTPTGYRVHYSLGARGCKEGRACCTSDQGRHDPVSPASAVKRPDFNLGLAPALAALPGTSIHQPGEETDYVEETVQMHDKGPKVGQVKDNHESHCVWGEETSFEGTGKGFQEANETGSEEDVNSGRKDALMPAGDEKVKEIRNQLSFPSASAAHAWARLQVSIEQEEKRDCVHTTSDAGSGVSPTSAAERDGEVEIWSSFPSEKDVQKQHTKMSKKELVKT</sequence>
<feature type="compositionally biased region" description="Basic and acidic residues" evidence="1">
    <location>
        <begin position="626"/>
        <end position="647"/>
    </location>
</feature>
<feature type="compositionally biased region" description="Basic residues" evidence="1">
    <location>
        <begin position="438"/>
        <end position="447"/>
    </location>
</feature>
<feature type="compositionally biased region" description="Polar residues" evidence="1">
    <location>
        <begin position="1646"/>
        <end position="1659"/>
    </location>
</feature>
<gene>
    <name evidence="2" type="ORF">TGFOU_260490</name>
</gene>
<feature type="compositionally biased region" description="Polar residues" evidence="1">
    <location>
        <begin position="1118"/>
        <end position="1137"/>
    </location>
</feature>
<feature type="compositionally biased region" description="Basic and acidic residues" evidence="1">
    <location>
        <begin position="1150"/>
        <end position="1159"/>
    </location>
</feature>
<name>A0A086K7E8_TOXGO</name>
<feature type="compositionally biased region" description="Basic and acidic residues" evidence="1">
    <location>
        <begin position="1675"/>
        <end position="1694"/>
    </location>
</feature>
<feature type="compositionally biased region" description="Basic and acidic residues" evidence="1">
    <location>
        <begin position="213"/>
        <end position="223"/>
    </location>
</feature>
<evidence type="ECO:0000313" key="3">
    <source>
        <dbReference type="Proteomes" id="UP000028838"/>
    </source>
</evidence>
<feature type="region of interest" description="Disordered" evidence="1">
    <location>
        <begin position="200"/>
        <end position="244"/>
    </location>
</feature>
<feature type="region of interest" description="Disordered" evidence="1">
    <location>
        <begin position="1"/>
        <end position="50"/>
    </location>
</feature>
<feature type="region of interest" description="Disordered" evidence="1">
    <location>
        <begin position="1574"/>
        <end position="1601"/>
    </location>
</feature>
<evidence type="ECO:0000313" key="2">
    <source>
        <dbReference type="EMBL" id="KFG40316.1"/>
    </source>
</evidence>
<feature type="region of interest" description="Disordered" evidence="1">
    <location>
        <begin position="583"/>
        <end position="651"/>
    </location>
</feature>
<protein>
    <submittedName>
        <fullName evidence="2">Uncharacterized protein</fullName>
    </submittedName>
</protein>
<feature type="region of interest" description="Disordered" evidence="1">
    <location>
        <begin position="1051"/>
        <end position="1089"/>
    </location>
</feature>
<feature type="region of interest" description="Disordered" evidence="1">
    <location>
        <begin position="1113"/>
        <end position="1175"/>
    </location>
</feature>
<comment type="caution">
    <text evidence="2">The sequence shown here is derived from an EMBL/GenBank/DDBJ whole genome shotgun (WGS) entry which is preliminary data.</text>
</comment>
<feature type="region of interest" description="Disordered" evidence="1">
    <location>
        <begin position="438"/>
        <end position="466"/>
    </location>
</feature>
<dbReference type="Proteomes" id="UP000028838">
    <property type="component" value="Unassembled WGS sequence"/>
</dbReference>
<evidence type="ECO:0000256" key="1">
    <source>
        <dbReference type="SAM" id="MobiDB-lite"/>
    </source>
</evidence>
<proteinExistence type="predicted"/>
<dbReference type="OrthoDB" id="331101at2759"/>
<organism evidence="2 3">
    <name type="scientific">Toxoplasma gondii FOU</name>
    <dbReference type="NCBI Taxonomy" id="943167"/>
    <lineage>
        <taxon>Eukaryota</taxon>
        <taxon>Sar</taxon>
        <taxon>Alveolata</taxon>
        <taxon>Apicomplexa</taxon>
        <taxon>Conoidasida</taxon>
        <taxon>Coccidia</taxon>
        <taxon>Eucoccidiorida</taxon>
        <taxon>Eimeriorina</taxon>
        <taxon>Sarcocystidae</taxon>
        <taxon>Toxoplasma</taxon>
    </lineage>
</organism>
<feature type="compositionally biased region" description="Low complexity" evidence="1">
    <location>
        <begin position="1069"/>
        <end position="1084"/>
    </location>
</feature>
<dbReference type="VEuPathDB" id="ToxoDB:TGFOU_260490"/>
<feature type="region of interest" description="Disordered" evidence="1">
    <location>
        <begin position="1643"/>
        <end position="1694"/>
    </location>
</feature>
<feature type="compositionally biased region" description="Low complexity" evidence="1">
    <location>
        <begin position="607"/>
        <end position="625"/>
    </location>
</feature>
<feature type="region of interest" description="Disordered" evidence="1">
    <location>
        <begin position="1007"/>
        <end position="1027"/>
    </location>
</feature>
<feature type="compositionally biased region" description="Polar residues" evidence="1">
    <location>
        <begin position="1018"/>
        <end position="1027"/>
    </location>
</feature>
<feature type="region of interest" description="Disordered" evidence="1">
    <location>
        <begin position="498"/>
        <end position="521"/>
    </location>
</feature>